<dbReference type="EMBL" id="JAGGLR010000019">
    <property type="protein sequence ID" value="MBP2065313.1"/>
    <property type="molecule type" value="Genomic_DNA"/>
</dbReference>
<dbReference type="AlphaFoldDB" id="A0A060ZR95"/>
<evidence type="ECO:0000313" key="4">
    <source>
        <dbReference type="Proteomes" id="UP000756710"/>
    </source>
</evidence>
<proteinExistence type="predicted"/>
<keyword evidence="1" id="KW-0472">Membrane</keyword>
<feature type="transmembrane region" description="Helical" evidence="1">
    <location>
        <begin position="30"/>
        <end position="49"/>
    </location>
</feature>
<keyword evidence="1" id="KW-1133">Transmembrane helix</keyword>
<dbReference type="EMBL" id="LK022848">
    <property type="protein sequence ID" value="CDR08645.1"/>
    <property type="molecule type" value="Genomic_DNA"/>
</dbReference>
<reference evidence="3 4" key="2">
    <citation type="submission" date="2021-03" db="EMBL/GenBank/DDBJ databases">
        <title>Genomic Encyclopedia of Type Strains, Phase IV (KMG-IV): sequencing the most valuable type-strain genomes for metagenomic binning, comparative biology and taxonomic classification.</title>
        <authorList>
            <person name="Goeker M."/>
        </authorList>
    </citation>
    <scope>NUCLEOTIDE SEQUENCE [LARGE SCALE GENOMIC DNA]</scope>
    <source>
        <strain evidence="3 4">DSM 41954</strain>
    </source>
</reference>
<dbReference type="HOGENOM" id="CLU_210492_0_0_11"/>
<reference evidence="2" key="1">
    <citation type="submission" date="2014-05" db="EMBL/GenBank/DDBJ databases">
        <authorList>
            <person name="Horn Fabian"/>
        </authorList>
    </citation>
    <scope>NUCLEOTIDE SEQUENCE</scope>
</reference>
<organism evidence="2">
    <name type="scientific">Streptomyces iranensis</name>
    <dbReference type="NCBI Taxonomy" id="576784"/>
    <lineage>
        <taxon>Bacteria</taxon>
        <taxon>Bacillati</taxon>
        <taxon>Actinomycetota</taxon>
        <taxon>Actinomycetes</taxon>
        <taxon>Kitasatosporales</taxon>
        <taxon>Streptomycetaceae</taxon>
        <taxon>Streptomyces</taxon>
        <taxon>Streptomyces violaceusniger group</taxon>
    </lineage>
</organism>
<keyword evidence="4" id="KW-1185">Reference proteome</keyword>
<protein>
    <submittedName>
        <fullName evidence="2">Uncharacterized protein</fullName>
    </submittedName>
</protein>
<evidence type="ECO:0000256" key="1">
    <source>
        <dbReference type="SAM" id="Phobius"/>
    </source>
</evidence>
<keyword evidence="1" id="KW-0812">Transmembrane</keyword>
<sequence length="55" mass="5796">MKSLLWLVLALAAIVNVASSFTFGGIQQIIMSAITGLTAIAAATALYLTRDRRTA</sequence>
<dbReference type="Proteomes" id="UP000756710">
    <property type="component" value="Unassembled WGS sequence"/>
</dbReference>
<evidence type="ECO:0000313" key="3">
    <source>
        <dbReference type="EMBL" id="MBP2065313.1"/>
    </source>
</evidence>
<gene>
    <name evidence="3" type="ORF">J2Z30_006350</name>
    <name evidence="2" type="ORF">SIRAN5296</name>
</gene>
<name>A0A060ZR95_9ACTN</name>
<evidence type="ECO:0000313" key="2">
    <source>
        <dbReference type="EMBL" id="CDR08645.1"/>
    </source>
</evidence>
<dbReference type="RefSeq" id="WP_209468917.1">
    <property type="nucleotide sequence ID" value="NZ_BAABDR010000022.1"/>
</dbReference>
<accession>A0A060ZR95</accession>